<reference evidence="4 5" key="1">
    <citation type="submission" date="2021-02" db="EMBL/GenBank/DDBJ databases">
        <title>Variation within the Batrachochytrium salamandrivorans European outbreak.</title>
        <authorList>
            <person name="Kelly M."/>
            <person name="Pasmans F."/>
            <person name="Shea T.P."/>
            <person name="Munoz J.F."/>
            <person name="Carranza S."/>
            <person name="Cuomo C.A."/>
            <person name="Martel A."/>
        </authorList>
    </citation>
    <scope>NUCLEOTIDE SEQUENCE [LARGE SCALE GENOMIC DNA]</scope>
    <source>
        <strain evidence="4 5">AMFP18/2</strain>
    </source>
</reference>
<proteinExistence type="predicted"/>
<evidence type="ECO:0000256" key="2">
    <source>
        <dbReference type="SAM" id="MobiDB-lite"/>
    </source>
</evidence>
<feature type="chain" id="PRO_5046025288" evidence="3">
    <location>
        <begin position="19"/>
        <end position="275"/>
    </location>
</feature>
<keyword evidence="3" id="KW-0732">Signal</keyword>
<evidence type="ECO:0000256" key="3">
    <source>
        <dbReference type="SAM" id="SignalP"/>
    </source>
</evidence>
<evidence type="ECO:0000313" key="5">
    <source>
        <dbReference type="Proteomes" id="UP001648503"/>
    </source>
</evidence>
<sequence length="275" mass="31898">MIFAYVAIIPALIVSVHAAVIPITLNGQNLSALRKRAGEDDQRSGSGPQESGDRPQGSPTAQSRPTPTLRLRSGDKKILDKIDDKIANHDQRVGAEQKLRDQKRKEKYDWELMLTNADKKFNLKKDSAIKSARLKVKSKITIMDRKREREMKKENPRQKILKKLDKDQRELIKDMTTSLQKTLSSLSSKLANLKNRIRKRRNTMEQKWDLQDMKKDAKEKYRKKELERKRQLASDKAEIRARDRNVKINGSILDMIKRMVENARSRIRKGKTDES</sequence>
<feature type="signal peptide" evidence="3">
    <location>
        <begin position="1"/>
        <end position="18"/>
    </location>
</feature>
<feature type="coiled-coil region" evidence="1">
    <location>
        <begin position="176"/>
        <end position="227"/>
    </location>
</feature>
<feature type="region of interest" description="Disordered" evidence="2">
    <location>
        <begin position="34"/>
        <end position="74"/>
    </location>
</feature>
<evidence type="ECO:0000256" key="1">
    <source>
        <dbReference type="SAM" id="Coils"/>
    </source>
</evidence>
<dbReference type="Proteomes" id="UP001648503">
    <property type="component" value="Unassembled WGS sequence"/>
</dbReference>
<feature type="compositionally biased region" description="Polar residues" evidence="2">
    <location>
        <begin position="57"/>
        <end position="66"/>
    </location>
</feature>
<keyword evidence="1" id="KW-0175">Coiled coil</keyword>
<organism evidence="4 5">
    <name type="scientific">Batrachochytrium salamandrivorans</name>
    <dbReference type="NCBI Taxonomy" id="1357716"/>
    <lineage>
        <taxon>Eukaryota</taxon>
        <taxon>Fungi</taxon>
        <taxon>Fungi incertae sedis</taxon>
        <taxon>Chytridiomycota</taxon>
        <taxon>Chytridiomycota incertae sedis</taxon>
        <taxon>Chytridiomycetes</taxon>
        <taxon>Rhizophydiales</taxon>
        <taxon>Rhizophydiales incertae sedis</taxon>
        <taxon>Batrachochytrium</taxon>
    </lineage>
</organism>
<protein>
    <submittedName>
        <fullName evidence="4">Uncharacterized protein</fullName>
    </submittedName>
</protein>
<dbReference type="EMBL" id="JAFCIX010000351">
    <property type="protein sequence ID" value="KAH6593584.1"/>
    <property type="molecule type" value="Genomic_DNA"/>
</dbReference>
<gene>
    <name evidence="4" type="ORF">BASA50_007253</name>
</gene>
<comment type="caution">
    <text evidence="4">The sequence shown here is derived from an EMBL/GenBank/DDBJ whole genome shotgun (WGS) entry which is preliminary data.</text>
</comment>
<keyword evidence="5" id="KW-1185">Reference proteome</keyword>
<evidence type="ECO:0000313" key="4">
    <source>
        <dbReference type="EMBL" id="KAH6593584.1"/>
    </source>
</evidence>
<accession>A0ABQ8FAG6</accession>
<name>A0ABQ8FAG6_9FUNG</name>